<keyword evidence="5" id="KW-1015">Disulfide bond</keyword>
<dbReference type="RefSeq" id="WP_315652462.1">
    <property type="nucleotide sequence ID" value="NZ_JAVXZY010000010.1"/>
</dbReference>
<dbReference type="CDD" id="cd11010">
    <property type="entry name" value="S1-P1_nuclease"/>
    <property type="match status" value="1"/>
</dbReference>
<dbReference type="Proteomes" id="UP001246372">
    <property type="component" value="Unassembled WGS sequence"/>
</dbReference>
<feature type="chain" id="PRO_5045843537" evidence="7">
    <location>
        <begin position="26"/>
        <end position="339"/>
    </location>
</feature>
<keyword evidence="9" id="KW-1185">Reference proteome</keyword>
<evidence type="ECO:0000256" key="5">
    <source>
        <dbReference type="ARBA" id="ARBA00023157"/>
    </source>
</evidence>
<keyword evidence="1" id="KW-0540">Nuclease</keyword>
<dbReference type="Gene3D" id="1.10.575.10">
    <property type="entry name" value="P1 Nuclease"/>
    <property type="match status" value="1"/>
</dbReference>
<reference evidence="8" key="1">
    <citation type="submission" date="2023-09" db="EMBL/GenBank/DDBJ databases">
        <title>Paucibacter sp. APW11 Genome sequencing and assembly.</title>
        <authorList>
            <person name="Kim I."/>
        </authorList>
    </citation>
    <scope>NUCLEOTIDE SEQUENCE</scope>
    <source>
        <strain evidence="8">APW11</strain>
    </source>
</reference>
<evidence type="ECO:0000256" key="6">
    <source>
        <dbReference type="ARBA" id="ARBA00023180"/>
    </source>
</evidence>
<feature type="signal peptide" evidence="7">
    <location>
        <begin position="1"/>
        <end position="25"/>
    </location>
</feature>
<protein>
    <submittedName>
        <fullName evidence="8">S1/P1 nuclease</fullName>
    </submittedName>
</protein>
<evidence type="ECO:0000313" key="9">
    <source>
        <dbReference type="Proteomes" id="UP001246372"/>
    </source>
</evidence>
<dbReference type="InterPro" id="IPR003154">
    <property type="entry name" value="S1/P1nuclease"/>
</dbReference>
<name>A0ABU3PG43_9BURK</name>
<sequence length="339" mass="35912">MSYPTSQVTFALAAFLSITSGSAHAFGAVGHSAIGDAAAALIKGSRAEQQVQRILGSVSLHDIAVWADCVKGIDPASEFKYTVTGRYPECAVFENNPDEEARMRDYVQRNHEACAPKPGEESCHKQYHYTNPALQRGRYVQGALGTSEHDLVGAIGAAVTVLKGGKAPAPFNLANEREALALLVHIVGDVHQPLHVGSVYLDEAGHAIDPEDGVDRGPTHTVGGNALTLPASNLHAYWDNAPGKLSAEDLAALPAAARKIAASSGDVSQWPAQWASESLQLAGQALQGVTFGLRQQSLRGPRWAAELPADYEPRALAITRQQLARGGARLAALLKAIWP</sequence>
<dbReference type="InterPro" id="IPR008947">
    <property type="entry name" value="PLipase_C/P1_nuclease_dom_sf"/>
</dbReference>
<dbReference type="PANTHER" id="PTHR33146:SF26">
    <property type="entry name" value="ENDONUCLEASE 4"/>
    <property type="match status" value="1"/>
</dbReference>
<keyword evidence="6" id="KW-0325">Glycoprotein</keyword>
<evidence type="ECO:0000256" key="7">
    <source>
        <dbReference type="SAM" id="SignalP"/>
    </source>
</evidence>
<keyword evidence="7" id="KW-0732">Signal</keyword>
<dbReference type="SUPFAM" id="SSF48537">
    <property type="entry name" value="Phospholipase C/P1 nuclease"/>
    <property type="match status" value="1"/>
</dbReference>
<proteinExistence type="predicted"/>
<keyword evidence="3" id="KW-0255">Endonuclease</keyword>
<keyword evidence="4" id="KW-0378">Hydrolase</keyword>
<evidence type="ECO:0000313" key="8">
    <source>
        <dbReference type="EMBL" id="MDT9001575.1"/>
    </source>
</evidence>
<dbReference type="PANTHER" id="PTHR33146">
    <property type="entry name" value="ENDONUCLEASE 4"/>
    <property type="match status" value="1"/>
</dbReference>
<evidence type="ECO:0000256" key="4">
    <source>
        <dbReference type="ARBA" id="ARBA00022801"/>
    </source>
</evidence>
<evidence type="ECO:0000256" key="3">
    <source>
        <dbReference type="ARBA" id="ARBA00022759"/>
    </source>
</evidence>
<organism evidence="8 9">
    <name type="scientific">Roseateles aquae</name>
    <dbReference type="NCBI Taxonomy" id="3077235"/>
    <lineage>
        <taxon>Bacteria</taxon>
        <taxon>Pseudomonadati</taxon>
        <taxon>Pseudomonadota</taxon>
        <taxon>Betaproteobacteria</taxon>
        <taxon>Burkholderiales</taxon>
        <taxon>Sphaerotilaceae</taxon>
        <taxon>Roseateles</taxon>
    </lineage>
</organism>
<dbReference type="Pfam" id="PF02265">
    <property type="entry name" value="S1-P1_nuclease"/>
    <property type="match status" value="1"/>
</dbReference>
<evidence type="ECO:0000256" key="1">
    <source>
        <dbReference type="ARBA" id="ARBA00022722"/>
    </source>
</evidence>
<evidence type="ECO:0000256" key="2">
    <source>
        <dbReference type="ARBA" id="ARBA00022723"/>
    </source>
</evidence>
<gene>
    <name evidence="8" type="ORF">RQP53_20025</name>
</gene>
<keyword evidence="2" id="KW-0479">Metal-binding</keyword>
<accession>A0ABU3PG43</accession>
<comment type="caution">
    <text evidence="8">The sequence shown here is derived from an EMBL/GenBank/DDBJ whole genome shotgun (WGS) entry which is preliminary data.</text>
</comment>
<dbReference type="EMBL" id="JAVXZY010000010">
    <property type="protein sequence ID" value="MDT9001575.1"/>
    <property type="molecule type" value="Genomic_DNA"/>
</dbReference>